<comment type="caution">
    <text evidence="2">The sequence shown here is derived from an EMBL/GenBank/DDBJ whole genome shotgun (WGS) entry which is preliminary data.</text>
</comment>
<organism evidence="2 3">
    <name type="scientific">Embleya scabrispora</name>
    <dbReference type="NCBI Taxonomy" id="159449"/>
    <lineage>
        <taxon>Bacteria</taxon>
        <taxon>Bacillati</taxon>
        <taxon>Actinomycetota</taxon>
        <taxon>Actinomycetes</taxon>
        <taxon>Kitasatosporales</taxon>
        <taxon>Streptomycetaceae</taxon>
        <taxon>Embleya</taxon>
    </lineage>
</organism>
<proteinExistence type="predicted"/>
<protein>
    <submittedName>
        <fullName evidence="2">Uncharacterized protein</fullName>
    </submittedName>
</protein>
<dbReference type="EMBL" id="MWQN01000004">
    <property type="protein sequence ID" value="OPC77442.1"/>
    <property type="molecule type" value="Genomic_DNA"/>
</dbReference>
<evidence type="ECO:0000313" key="2">
    <source>
        <dbReference type="EMBL" id="OPC77442.1"/>
    </source>
</evidence>
<name>A0A1T3NL03_9ACTN</name>
<feature type="compositionally biased region" description="Basic residues" evidence="1">
    <location>
        <begin position="22"/>
        <end position="35"/>
    </location>
</feature>
<sequence length="152" mass="14856">MMITTLTSVPLGIACGTPTHPRYARPRPGTRRHDRRGQTGCGSGSGPGSGSGVGPGRGGSGTGSGPGPGPGQGVGCGGRVSGSTGMGMVITLSPSDHCPGSPRGLSAASVRATSRPSPARIAPDVSPTVLSPGALARPPTRIRHLDASSTRS</sequence>
<dbReference type="AlphaFoldDB" id="A0A1T3NL03"/>
<feature type="region of interest" description="Disordered" evidence="1">
    <location>
        <begin position="1"/>
        <end position="152"/>
    </location>
</feature>
<evidence type="ECO:0000256" key="1">
    <source>
        <dbReference type="SAM" id="MobiDB-lite"/>
    </source>
</evidence>
<keyword evidence="3" id="KW-1185">Reference proteome</keyword>
<reference evidence="2 3" key="1">
    <citation type="submission" date="2017-03" db="EMBL/GenBank/DDBJ databases">
        <title>Draft genome sequence of Streptomyces scabrisporus NF3, endophyte isolated from Amphipterygium adstringens.</title>
        <authorList>
            <person name="Vazquez M."/>
            <person name="Ceapa C.D."/>
            <person name="Rodriguez Luna D."/>
            <person name="Sanchez Esquivel S."/>
        </authorList>
    </citation>
    <scope>NUCLEOTIDE SEQUENCE [LARGE SCALE GENOMIC DNA]</scope>
    <source>
        <strain evidence="2 3">NF3</strain>
    </source>
</reference>
<gene>
    <name evidence="2" type="ORF">B4N89_43860</name>
</gene>
<evidence type="ECO:0000313" key="3">
    <source>
        <dbReference type="Proteomes" id="UP000190037"/>
    </source>
</evidence>
<dbReference type="Proteomes" id="UP000190037">
    <property type="component" value="Unassembled WGS sequence"/>
</dbReference>
<accession>A0A1T3NL03</accession>
<feature type="compositionally biased region" description="Gly residues" evidence="1">
    <location>
        <begin position="39"/>
        <end position="80"/>
    </location>
</feature>